<name>F2JXD9_MARM1</name>
<feature type="domain" description="Tripartite ATP-independent periplasmic transporters DctQ component" evidence="10">
    <location>
        <begin position="31"/>
        <end position="158"/>
    </location>
</feature>
<protein>
    <recommendedName>
        <fullName evidence="9">TRAP transporter small permease protein</fullName>
    </recommendedName>
</protein>
<evidence type="ECO:0000256" key="8">
    <source>
        <dbReference type="ARBA" id="ARBA00038436"/>
    </source>
</evidence>
<dbReference type="KEGG" id="mme:Marme_2607"/>
<dbReference type="EMBL" id="CP002583">
    <property type="protein sequence ID" value="ADZ91839.1"/>
    <property type="molecule type" value="Genomic_DNA"/>
</dbReference>
<feature type="transmembrane region" description="Helical" evidence="9">
    <location>
        <begin position="53"/>
        <end position="73"/>
    </location>
</feature>
<evidence type="ECO:0000256" key="7">
    <source>
        <dbReference type="ARBA" id="ARBA00023136"/>
    </source>
</evidence>
<dbReference type="Pfam" id="PF04290">
    <property type="entry name" value="DctQ"/>
    <property type="match status" value="1"/>
</dbReference>
<evidence type="ECO:0000259" key="10">
    <source>
        <dbReference type="Pfam" id="PF04290"/>
    </source>
</evidence>
<dbReference type="AlphaFoldDB" id="F2JXD9"/>
<feature type="transmembrane region" description="Helical" evidence="9">
    <location>
        <begin position="16"/>
        <end position="41"/>
    </location>
</feature>
<keyword evidence="4 9" id="KW-0997">Cell inner membrane</keyword>
<keyword evidence="6 9" id="KW-1133">Transmembrane helix</keyword>
<dbReference type="GO" id="GO:0022857">
    <property type="term" value="F:transmembrane transporter activity"/>
    <property type="evidence" value="ECO:0007669"/>
    <property type="project" value="UniProtKB-UniRule"/>
</dbReference>
<dbReference type="RefSeq" id="WP_013661742.1">
    <property type="nucleotide sequence ID" value="NC_015276.1"/>
</dbReference>
<dbReference type="InterPro" id="IPR007387">
    <property type="entry name" value="TRAP_DctQ"/>
</dbReference>
<evidence type="ECO:0000256" key="1">
    <source>
        <dbReference type="ARBA" id="ARBA00004429"/>
    </source>
</evidence>
<dbReference type="Proteomes" id="UP000001062">
    <property type="component" value="Chromosome"/>
</dbReference>
<dbReference type="eggNOG" id="COG3090">
    <property type="taxonomic scope" value="Bacteria"/>
</dbReference>
<keyword evidence="12" id="KW-1185">Reference proteome</keyword>
<comment type="subcellular location">
    <subcellularLocation>
        <location evidence="1 9">Cell inner membrane</location>
        <topology evidence="1 9">Multi-pass membrane protein</topology>
    </subcellularLocation>
</comment>
<dbReference type="HOGENOM" id="CLU_086356_8_1_6"/>
<reference evidence="11 12" key="1">
    <citation type="journal article" date="2012" name="Stand. Genomic Sci.">
        <title>Complete genome sequence of the melanogenic marine bacterium Marinomonas mediterranea type strain (MMB-1(T)).</title>
        <authorList>
            <person name="Lucas-Elio P."/>
            <person name="Goodwin L."/>
            <person name="Woyke T."/>
            <person name="Pitluck S."/>
            <person name="Nolan M."/>
            <person name="Kyrpides N.C."/>
            <person name="Detter J.C."/>
            <person name="Copeland A."/>
            <person name="Teshima H."/>
            <person name="Bruce D."/>
            <person name="Detter C."/>
            <person name="Tapia R."/>
            <person name="Han S."/>
            <person name="Land M.L."/>
            <person name="Ivanova N."/>
            <person name="Mikhailova N."/>
            <person name="Johnston A.W."/>
            <person name="Sanchez-Amat A."/>
        </authorList>
    </citation>
    <scope>NUCLEOTIDE SEQUENCE [LARGE SCALE GENOMIC DNA]</scope>
    <source>
        <strain evidence="12">ATCC 700492 / JCM 21426 / NBRC 103028 / MMB-1</strain>
    </source>
</reference>
<keyword evidence="3" id="KW-1003">Cell membrane</keyword>
<evidence type="ECO:0000256" key="2">
    <source>
        <dbReference type="ARBA" id="ARBA00022448"/>
    </source>
</evidence>
<proteinExistence type="inferred from homology"/>
<keyword evidence="5 9" id="KW-0812">Transmembrane</keyword>
<evidence type="ECO:0000313" key="11">
    <source>
        <dbReference type="EMBL" id="ADZ91839.1"/>
    </source>
</evidence>
<evidence type="ECO:0000256" key="4">
    <source>
        <dbReference type="ARBA" id="ARBA00022519"/>
    </source>
</evidence>
<dbReference type="OrthoDB" id="6900059at2"/>
<feature type="transmembrane region" description="Helical" evidence="9">
    <location>
        <begin position="94"/>
        <end position="116"/>
    </location>
</feature>
<dbReference type="STRING" id="717774.Marme_2607"/>
<comment type="function">
    <text evidence="9">Part of the tripartite ATP-independent periplasmic (TRAP) transport system.</text>
</comment>
<dbReference type="InterPro" id="IPR055348">
    <property type="entry name" value="DctQ"/>
</dbReference>
<keyword evidence="2 9" id="KW-0813">Transport</keyword>
<evidence type="ECO:0000256" key="6">
    <source>
        <dbReference type="ARBA" id="ARBA00022989"/>
    </source>
</evidence>
<organism evidence="11 12">
    <name type="scientific">Marinomonas mediterranea (strain ATCC 700492 / JCM 21426 / NBRC 103028 / MMB-1)</name>
    <dbReference type="NCBI Taxonomy" id="717774"/>
    <lineage>
        <taxon>Bacteria</taxon>
        <taxon>Pseudomonadati</taxon>
        <taxon>Pseudomonadota</taxon>
        <taxon>Gammaproteobacteria</taxon>
        <taxon>Oceanospirillales</taxon>
        <taxon>Oceanospirillaceae</taxon>
        <taxon>Marinomonas</taxon>
    </lineage>
</organism>
<dbReference type="PANTHER" id="PTHR35011:SF10">
    <property type="entry name" value="TRAP TRANSPORTER SMALL PERMEASE PROTEIN"/>
    <property type="match status" value="1"/>
</dbReference>
<sequence>MTLFTADVSKTPLGKLAYVFALMGGLVIFSIAAVTVISIVGRTTIGQSVEGDYEITEMGLAIAVFFFLPLCYVRRGHIVVDLFTAHCTDKTIRFLDSIGDLLFTVFSIVFAYRLALSGIEANEYFEQSMILELPAWWMYVAGVISMSLCSVCGLYNLTAAVLGGKHND</sequence>
<keyword evidence="7 9" id="KW-0472">Membrane</keyword>
<accession>F2JXD9</accession>
<gene>
    <name evidence="11" type="ordered locus">Marme_2607</name>
</gene>
<dbReference type="GO" id="GO:0005886">
    <property type="term" value="C:plasma membrane"/>
    <property type="evidence" value="ECO:0007669"/>
    <property type="project" value="UniProtKB-SubCell"/>
</dbReference>
<evidence type="ECO:0000256" key="5">
    <source>
        <dbReference type="ARBA" id="ARBA00022692"/>
    </source>
</evidence>
<comment type="similarity">
    <text evidence="8 9">Belongs to the TRAP transporter small permease family.</text>
</comment>
<dbReference type="GO" id="GO:0015740">
    <property type="term" value="P:C4-dicarboxylate transport"/>
    <property type="evidence" value="ECO:0007669"/>
    <property type="project" value="TreeGrafter"/>
</dbReference>
<feature type="transmembrane region" description="Helical" evidence="9">
    <location>
        <begin position="136"/>
        <end position="157"/>
    </location>
</feature>
<comment type="subunit">
    <text evidence="9">The complex comprises the extracytoplasmic solute receptor protein and the two transmembrane proteins.</text>
</comment>
<dbReference type="PATRIC" id="fig|717774.3.peg.2692"/>
<evidence type="ECO:0000256" key="9">
    <source>
        <dbReference type="RuleBase" id="RU369079"/>
    </source>
</evidence>
<evidence type="ECO:0000313" key="12">
    <source>
        <dbReference type="Proteomes" id="UP000001062"/>
    </source>
</evidence>
<dbReference type="PANTHER" id="PTHR35011">
    <property type="entry name" value="2,3-DIKETO-L-GULONATE TRAP TRANSPORTER SMALL PERMEASE PROTEIN YIAM"/>
    <property type="match status" value="1"/>
</dbReference>
<evidence type="ECO:0000256" key="3">
    <source>
        <dbReference type="ARBA" id="ARBA00022475"/>
    </source>
</evidence>